<dbReference type="InterPro" id="IPR014541">
    <property type="entry name" value="Amdntrnsf_FN0238"/>
</dbReference>
<protein>
    <recommendedName>
        <fullName evidence="3">Amidinotransferase</fullName>
    </recommendedName>
</protein>
<name>A0A955RKG0_9BACT</name>
<evidence type="ECO:0000313" key="1">
    <source>
        <dbReference type="EMBL" id="MCA9385407.1"/>
    </source>
</evidence>
<dbReference type="EMBL" id="JAGQLH010000018">
    <property type="protein sequence ID" value="MCA9385407.1"/>
    <property type="molecule type" value="Genomic_DNA"/>
</dbReference>
<dbReference type="PANTHER" id="PTHR43224">
    <property type="entry name" value="AMIDINOTRANSFERASE"/>
    <property type="match status" value="1"/>
</dbReference>
<dbReference type="SUPFAM" id="SSF55909">
    <property type="entry name" value="Pentein"/>
    <property type="match status" value="1"/>
</dbReference>
<dbReference type="Pfam" id="PF19420">
    <property type="entry name" value="DDAH_eukar"/>
    <property type="match status" value="1"/>
</dbReference>
<evidence type="ECO:0008006" key="3">
    <source>
        <dbReference type="Google" id="ProtNLM"/>
    </source>
</evidence>
<organism evidence="1 2">
    <name type="scientific">Candidatus Dojkabacteria bacterium</name>
    <dbReference type="NCBI Taxonomy" id="2099670"/>
    <lineage>
        <taxon>Bacteria</taxon>
        <taxon>Candidatus Dojkabacteria</taxon>
    </lineage>
</organism>
<evidence type="ECO:0000313" key="2">
    <source>
        <dbReference type="Proteomes" id="UP000754563"/>
    </source>
</evidence>
<dbReference type="Proteomes" id="UP000754563">
    <property type="component" value="Unassembled WGS sequence"/>
</dbReference>
<sequence>MKQVTNTVLMVRPDYFGFNPETAKTNPFQHTHIESSQSITHTAGVEFSNMAKLLRSKGIQVFDITSNKNVVTPDAVFPNNWLSSHIVGDKNVLITYPMLTPNRRAERQVDVVIGILKRNNIEVDEIIDLSYLEDENLVLEGTGSMVFDREHKIVYAALSPRTSQQALELFSKKLGYTPISFHAKDHVGLELYHLNMMMNMGEKYVVWCPEAVPDVEQRNQLHASFVETKKYQIKLTPDQLIHMCANTIELANDTGKRFIVMSQRAQMHLTQKQHEEFSMFGELVSVDIPTIEHIGGGSARCMVAELFYK</sequence>
<dbReference type="AlphaFoldDB" id="A0A955RKG0"/>
<proteinExistence type="predicted"/>
<reference evidence="1" key="2">
    <citation type="journal article" date="2021" name="Microbiome">
        <title>Successional dynamics and alternative stable states in a saline activated sludge microbial community over 9 years.</title>
        <authorList>
            <person name="Wang Y."/>
            <person name="Ye J."/>
            <person name="Ju F."/>
            <person name="Liu L."/>
            <person name="Boyd J.A."/>
            <person name="Deng Y."/>
            <person name="Parks D.H."/>
            <person name="Jiang X."/>
            <person name="Yin X."/>
            <person name="Woodcroft B.J."/>
            <person name="Tyson G.W."/>
            <person name="Hugenholtz P."/>
            <person name="Polz M.F."/>
            <person name="Zhang T."/>
        </authorList>
    </citation>
    <scope>NUCLEOTIDE SEQUENCE</scope>
    <source>
        <strain evidence="1">HKST-UBA11</strain>
    </source>
</reference>
<dbReference type="Gene3D" id="3.75.10.10">
    <property type="entry name" value="L-arginine/glycine Amidinotransferase, Chain A"/>
    <property type="match status" value="1"/>
</dbReference>
<gene>
    <name evidence="1" type="ORF">KC717_02040</name>
</gene>
<reference evidence="1" key="1">
    <citation type="submission" date="2020-04" db="EMBL/GenBank/DDBJ databases">
        <authorList>
            <person name="Zhang T."/>
        </authorList>
    </citation>
    <scope>NUCLEOTIDE SEQUENCE</scope>
    <source>
        <strain evidence="1">HKST-UBA11</strain>
    </source>
</reference>
<accession>A0A955RKG0</accession>
<dbReference type="PANTHER" id="PTHR43224:SF1">
    <property type="entry name" value="AMIDINOTRANSFERASE"/>
    <property type="match status" value="1"/>
</dbReference>
<comment type="caution">
    <text evidence="1">The sequence shown here is derived from an EMBL/GenBank/DDBJ whole genome shotgun (WGS) entry which is preliminary data.</text>
</comment>
<dbReference type="PIRSF" id="PIRSF028188">
    <property type="entry name" value="Amdntrnsf_FN0238"/>
    <property type="match status" value="1"/>
</dbReference>